<proteinExistence type="predicted"/>
<reference evidence="2 3" key="1">
    <citation type="submission" date="2019-04" db="EMBL/GenBank/DDBJ databases">
        <title>Three New Species of Nocardioides, Nocardioides euryhalodurans sp. nov., Nocardioides seonyuensis sp. nov. and Nocardioides eburneoflavus sp. nov. Isolated from Soil.</title>
        <authorList>
            <person name="Roh S.G."/>
            <person name="Lee C."/>
            <person name="Kim M.-K."/>
            <person name="Kim S.B."/>
        </authorList>
    </citation>
    <scope>NUCLEOTIDE SEQUENCE [LARGE SCALE GENOMIC DNA]</scope>
    <source>
        <strain evidence="2 3">MMS17-SY213</strain>
    </source>
</reference>
<feature type="domain" description="Dimethylamine monooxygenase subunit DmmA-like C-terminal" evidence="1">
    <location>
        <begin position="88"/>
        <end position="131"/>
    </location>
</feature>
<dbReference type="Pfam" id="PF22289">
    <property type="entry name" value="DmmA-like_C"/>
    <property type="match status" value="1"/>
</dbReference>
<organism evidence="2 3">
    <name type="scientific">Nocardioides eburneiflavus</name>
    <dbReference type="NCBI Taxonomy" id="2518372"/>
    <lineage>
        <taxon>Bacteria</taxon>
        <taxon>Bacillati</taxon>
        <taxon>Actinomycetota</taxon>
        <taxon>Actinomycetes</taxon>
        <taxon>Propionibacteriales</taxon>
        <taxon>Nocardioidaceae</taxon>
        <taxon>Nocardioides</taxon>
    </lineage>
</organism>
<name>A0A4Z1CHH3_9ACTN</name>
<keyword evidence="3" id="KW-1185">Reference proteome</keyword>
<comment type="caution">
    <text evidence="2">The sequence shown here is derived from an EMBL/GenBank/DDBJ whole genome shotgun (WGS) entry which is preliminary data.</text>
</comment>
<dbReference type="EMBL" id="SRRO01000001">
    <property type="protein sequence ID" value="TGN65067.1"/>
    <property type="molecule type" value="Genomic_DNA"/>
</dbReference>
<dbReference type="InterPro" id="IPR048037">
    <property type="entry name" value="DmmA-like_C"/>
</dbReference>
<accession>A0A4Z1CHH3</accession>
<dbReference type="NCBIfam" id="NF041259">
    <property type="entry name" value="mono_DmmA_fam"/>
    <property type="match status" value="1"/>
</dbReference>
<gene>
    <name evidence="2" type="ORF">EXE59_14655</name>
</gene>
<dbReference type="AlphaFoldDB" id="A0A4Z1CHH3"/>
<protein>
    <recommendedName>
        <fullName evidence="1">Dimethylamine monooxygenase subunit DmmA-like C-terminal domain-containing protein</fullName>
    </recommendedName>
</protein>
<evidence type="ECO:0000259" key="1">
    <source>
        <dbReference type="Pfam" id="PF22289"/>
    </source>
</evidence>
<dbReference type="OrthoDB" id="3579011at2"/>
<evidence type="ECO:0000313" key="3">
    <source>
        <dbReference type="Proteomes" id="UP000297496"/>
    </source>
</evidence>
<sequence length="146" mass="15338">MSSQSVVDRVHVDNLDSEGLARIGLDILAASVGTCFVFVGSEREVYAARSEAIASGAISEEVVVAPIDGEAGSDDAVAWSDGAEPRNLFCAHCHQTFTAVAGVGDAVTCPSCGLSLSVHYNFSRRRAAYLAKYVSKDSLVNRGSRP</sequence>
<evidence type="ECO:0000313" key="2">
    <source>
        <dbReference type="EMBL" id="TGN65067.1"/>
    </source>
</evidence>
<dbReference type="RefSeq" id="WP_135839570.1">
    <property type="nucleotide sequence ID" value="NZ_SRRO01000001.1"/>
</dbReference>
<dbReference type="Proteomes" id="UP000297496">
    <property type="component" value="Unassembled WGS sequence"/>
</dbReference>